<feature type="region of interest" description="Disordered" evidence="9">
    <location>
        <begin position="296"/>
        <end position="332"/>
    </location>
</feature>
<dbReference type="GO" id="GO:0000493">
    <property type="term" value="P:box H/ACA snoRNP assembly"/>
    <property type="evidence" value="ECO:0007669"/>
    <property type="project" value="InterPro"/>
</dbReference>
<dbReference type="InterPro" id="IPR007504">
    <property type="entry name" value="H/ACA_rnp_Gar1/Naf1"/>
</dbReference>
<dbReference type="GO" id="GO:0005634">
    <property type="term" value="C:nucleus"/>
    <property type="evidence" value="ECO:0007669"/>
    <property type="project" value="UniProtKB-SubCell"/>
</dbReference>
<dbReference type="PANTHER" id="PTHR31633:SF1">
    <property type="entry name" value="H_ACA RIBONUCLEOPROTEIN COMPLEX NON-CORE SUBUNIT NAF1"/>
    <property type="match status" value="1"/>
</dbReference>
<evidence type="ECO:0000256" key="7">
    <source>
        <dbReference type="ARBA" id="ARBA00022884"/>
    </source>
</evidence>
<reference evidence="11" key="2">
    <citation type="submission" date="2025-08" db="UniProtKB">
        <authorList>
            <consortium name="RefSeq"/>
        </authorList>
    </citation>
    <scope>IDENTIFICATION</scope>
    <source>
        <tissue evidence="11">Etiolated seedlings</tissue>
    </source>
</reference>
<keyword evidence="6" id="KW-0597">Phosphoprotein</keyword>
<dbReference type="Proteomes" id="UP000087171">
    <property type="component" value="Chromosome Ca1"/>
</dbReference>
<feature type="compositionally biased region" description="Acidic residues" evidence="9">
    <location>
        <begin position="296"/>
        <end position="307"/>
    </location>
</feature>
<dbReference type="GO" id="GO:0001522">
    <property type="term" value="P:pseudouridine synthesis"/>
    <property type="evidence" value="ECO:0007669"/>
    <property type="project" value="InterPro"/>
</dbReference>
<dbReference type="Pfam" id="PF04410">
    <property type="entry name" value="Gar1"/>
    <property type="match status" value="1"/>
</dbReference>
<dbReference type="SUPFAM" id="SSF50447">
    <property type="entry name" value="Translation proteins"/>
    <property type="match status" value="1"/>
</dbReference>
<keyword evidence="7" id="KW-0694">RNA-binding</keyword>
<evidence type="ECO:0000256" key="9">
    <source>
        <dbReference type="SAM" id="MobiDB-lite"/>
    </source>
</evidence>
<feature type="compositionally biased region" description="Low complexity" evidence="9">
    <location>
        <begin position="110"/>
        <end position="119"/>
    </location>
</feature>
<keyword evidence="4" id="KW-0690">Ribosome biogenesis</keyword>
<evidence type="ECO:0000256" key="6">
    <source>
        <dbReference type="ARBA" id="ARBA00022553"/>
    </source>
</evidence>
<dbReference type="KEGG" id="cam:101504952"/>
<evidence type="ECO:0000256" key="3">
    <source>
        <dbReference type="ARBA" id="ARBA00021438"/>
    </source>
</evidence>
<dbReference type="InterPro" id="IPR038664">
    <property type="entry name" value="Gar1/Naf1_Cbf5-bd_sf"/>
</dbReference>
<sequence>MDEDIALADSFINFDYALQISPSHNAPDPPIGSGSSMSDPPAIDSTIQERIDDITSVENEGSVNEGIGNDEISAEVVANDDANEIQIEVESESSESESESSESESESSESESSSSSSSENIEEYELEEGEIVDSDAAVDDESEDDIASWSVGVHDEDRSRGKPVRSKNELENLPMVPPVNVNLGPHHQMLPVGVVTSIVAAQVIVEGMEKHEPLNEGSILWITEKLTPLGLIDEIFGPVVSPYYVVRYNSANEVPEGIREGTLISFVAEFANHVLNIEDLYKKGYDASGLYDEEVSDEAEFSDDEKEAEYRRTHKLNKRGQNNQNPQTMENDRMNVTPQDGSIPTMFVAPTAPLVAPTAPLVAHGHFSPIPGTGQGFFAASNANPQFYPANAGPSSSTTGVWTNGPTLPPHQFAMPPNWVPTNGVSWYPENTQISHQMPPVPGIPFQQQLNPIQMFPTPTNPIQMFPTPTMYPPGVQADTYAHGPMNQNQFTFGLRPAYPQFPPPTNFHSSYVSGNQHGPPHQFDPPINFHSSSISGYQNPPQFQPSFNLGAYDGGGRMFSGGRGRRPFHRGGRGWRPVR</sequence>
<dbReference type="GO" id="GO:0003723">
    <property type="term" value="F:RNA binding"/>
    <property type="evidence" value="ECO:0007669"/>
    <property type="project" value="UniProtKB-KW"/>
</dbReference>
<keyword evidence="5" id="KW-0698">rRNA processing</keyword>
<dbReference type="PANTHER" id="PTHR31633">
    <property type="entry name" value="H/ACA RIBONUCLEOPROTEIN COMPLEX NON-CORE SUBUNIT NAF1"/>
    <property type="match status" value="1"/>
</dbReference>
<feature type="compositionally biased region" description="Basic and acidic residues" evidence="9">
    <location>
        <begin position="153"/>
        <end position="165"/>
    </location>
</feature>
<feature type="compositionally biased region" description="Acidic residues" evidence="9">
    <location>
        <begin position="81"/>
        <end position="109"/>
    </location>
</feature>
<keyword evidence="8" id="KW-0539">Nucleus</keyword>
<reference evidence="10" key="1">
    <citation type="journal article" date="2013" name="Nat. Biotechnol.">
        <title>Draft genome sequence of chickpea (Cicer arietinum) provides a resource for trait improvement.</title>
        <authorList>
            <person name="Varshney R.K."/>
            <person name="Song C."/>
            <person name="Saxena R.K."/>
            <person name="Azam S."/>
            <person name="Yu S."/>
            <person name="Sharpe A.G."/>
            <person name="Cannon S."/>
            <person name="Baek J."/>
            <person name="Rosen B.D."/>
            <person name="Tar'an B."/>
            <person name="Millan T."/>
            <person name="Zhang X."/>
            <person name="Ramsay L.D."/>
            <person name="Iwata A."/>
            <person name="Wang Y."/>
            <person name="Nelson W."/>
            <person name="Farmer A.D."/>
            <person name="Gaur P.M."/>
            <person name="Soderlund C."/>
            <person name="Penmetsa R.V."/>
            <person name="Xu C."/>
            <person name="Bharti A.K."/>
            <person name="He W."/>
            <person name="Winter P."/>
            <person name="Zhao S."/>
            <person name="Hane J.K."/>
            <person name="Carrasquilla-Garcia N."/>
            <person name="Condie J.A."/>
            <person name="Upadhyaya H.D."/>
            <person name="Luo M.C."/>
            <person name="Thudi M."/>
            <person name="Gowda C.L."/>
            <person name="Singh N.P."/>
            <person name="Lichtenzveig J."/>
            <person name="Gali K.K."/>
            <person name="Rubio J."/>
            <person name="Nadarajan N."/>
            <person name="Dolezel J."/>
            <person name="Bansal K.C."/>
            <person name="Xu X."/>
            <person name="Edwards D."/>
            <person name="Zhang G."/>
            <person name="Kahl G."/>
            <person name="Gil J."/>
            <person name="Singh K.B."/>
            <person name="Datta S.K."/>
            <person name="Jackson S.A."/>
            <person name="Wang J."/>
            <person name="Cook D.R."/>
        </authorList>
    </citation>
    <scope>NUCLEOTIDE SEQUENCE [LARGE SCALE GENOMIC DNA]</scope>
    <source>
        <strain evidence="10">cv. CDC Frontier</strain>
    </source>
</reference>
<dbReference type="STRING" id="3827.A0A1S2XFR6"/>
<evidence type="ECO:0000256" key="4">
    <source>
        <dbReference type="ARBA" id="ARBA00022517"/>
    </source>
</evidence>
<evidence type="ECO:0000256" key="1">
    <source>
        <dbReference type="ARBA" id="ARBA00004123"/>
    </source>
</evidence>
<dbReference type="InterPro" id="IPR009000">
    <property type="entry name" value="Transl_B-barrel_sf"/>
</dbReference>
<accession>A0A1S2XFR6</accession>
<dbReference type="PaxDb" id="3827-XP_004487320.1"/>
<dbReference type="InterPro" id="IPR040309">
    <property type="entry name" value="Naf1"/>
</dbReference>
<dbReference type="GO" id="GO:0006364">
    <property type="term" value="P:rRNA processing"/>
    <property type="evidence" value="ECO:0007669"/>
    <property type="project" value="UniProtKB-KW"/>
</dbReference>
<feature type="compositionally biased region" description="Basic residues" evidence="9">
    <location>
        <begin position="564"/>
        <end position="580"/>
    </location>
</feature>
<organism evidence="10 11">
    <name type="scientific">Cicer arietinum</name>
    <name type="common">Chickpea</name>
    <name type="synonym">Garbanzo</name>
    <dbReference type="NCBI Taxonomy" id="3827"/>
    <lineage>
        <taxon>Eukaryota</taxon>
        <taxon>Viridiplantae</taxon>
        <taxon>Streptophyta</taxon>
        <taxon>Embryophyta</taxon>
        <taxon>Tracheophyta</taxon>
        <taxon>Spermatophyta</taxon>
        <taxon>Magnoliopsida</taxon>
        <taxon>eudicotyledons</taxon>
        <taxon>Gunneridae</taxon>
        <taxon>Pentapetalae</taxon>
        <taxon>rosids</taxon>
        <taxon>fabids</taxon>
        <taxon>Fabales</taxon>
        <taxon>Fabaceae</taxon>
        <taxon>Papilionoideae</taxon>
        <taxon>50 kb inversion clade</taxon>
        <taxon>NPAAA clade</taxon>
        <taxon>Hologalegina</taxon>
        <taxon>IRL clade</taxon>
        <taxon>Cicereae</taxon>
        <taxon>Cicer</taxon>
    </lineage>
</organism>
<gene>
    <name evidence="11" type="primary">LOC101504952</name>
</gene>
<comment type="similarity">
    <text evidence="2">Belongs to the NAF1 family.</text>
</comment>
<feature type="compositionally biased region" description="Acidic residues" evidence="9">
    <location>
        <begin position="120"/>
        <end position="146"/>
    </location>
</feature>
<comment type="subcellular location">
    <subcellularLocation>
        <location evidence="1">Nucleus</location>
    </subcellularLocation>
</comment>
<dbReference type="Gene3D" id="2.40.10.230">
    <property type="entry name" value="Probable tRNA pseudouridine synthase domain"/>
    <property type="match status" value="1"/>
</dbReference>
<feature type="region of interest" description="Disordered" evidence="9">
    <location>
        <begin position="59"/>
        <end position="165"/>
    </location>
</feature>
<evidence type="ECO:0000256" key="2">
    <source>
        <dbReference type="ARBA" id="ARBA00009801"/>
    </source>
</evidence>
<feature type="region of interest" description="Disordered" evidence="9">
    <location>
        <begin position="559"/>
        <end position="580"/>
    </location>
</feature>
<evidence type="ECO:0000256" key="5">
    <source>
        <dbReference type="ARBA" id="ARBA00022552"/>
    </source>
</evidence>
<feature type="compositionally biased region" description="Polar residues" evidence="9">
    <location>
        <begin position="319"/>
        <end position="332"/>
    </location>
</feature>
<keyword evidence="10" id="KW-1185">Reference proteome</keyword>
<evidence type="ECO:0000313" key="11">
    <source>
        <dbReference type="RefSeq" id="XP_004487320.1"/>
    </source>
</evidence>
<dbReference type="RefSeq" id="XP_004487320.1">
    <property type="nucleotide sequence ID" value="XM_004487263.3"/>
</dbReference>
<dbReference type="AlphaFoldDB" id="A0A1S2XFR6"/>
<dbReference type="OrthoDB" id="21550at2759"/>
<evidence type="ECO:0000313" key="10">
    <source>
        <dbReference type="Proteomes" id="UP000087171"/>
    </source>
</evidence>
<dbReference type="eggNOG" id="KOG2236">
    <property type="taxonomic scope" value="Eukaryota"/>
</dbReference>
<proteinExistence type="inferred from homology"/>
<name>A0A1S2XFR6_CICAR</name>
<dbReference type="GeneID" id="101504952"/>
<dbReference type="FunFam" id="2.40.10.230:FF:000002">
    <property type="entry name" value="H/ACA ribonucleoprotein complex non-core subunit NAF1"/>
    <property type="match status" value="1"/>
</dbReference>
<evidence type="ECO:0000256" key="8">
    <source>
        <dbReference type="ARBA" id="ARBA00023242"/>
    </source>
</evidence>
<dbReference type="GO" id="GO:0005732">
    <property type="term" value="C:sno(s)RNA-containing ribonucleoprotein complex"/>
    <property type="evidence" value="ECO:0007669"/>
    <property type="project" value="InterPro"/>
</dbReference>
<feature type="region of interest" description="Disordered" evidence="9">
    <location>
        <begin position="20"/>
        <end position="45"/>
    </location>
</feature>
<protein>
    <recommendedName>
        <fullName evidence="3">H/ACA ribonucleoprotein complex non-core subunit NAF1</fullName>
    </recommendedName>
</protein>